<proteinExistence type="predicted"/>
<protein>
    <submittedName>
        <fullName evidence="1">Uncharacterized protein</fullName>
    </submittedName>
</protein>
<gene>
    <name evidence="1" type="ORF">BRYFOR_05827</name>
</gene>
<evidence type="ECO:0000313" key="1">
    <source>
        <dbReference type="EMBL" id="EET62163.1"/>
    </source>
</evidence>
<sequence length="39" mass="4533">MWAFDERSEGGKPEAFRASAWICFSFLRGKKIYTGEECK</sequence>
<name>C6LB32_9FIRM</name>
<dbReference type="AlphaFoldDB" id="C6LB32"/>
<reference evidence="1" key="1">
    <citation type="submission" date="2009-07" db="EMBL/GenBank/DDBJ databases">
        <authorList>
            <person name="Weinstock G."/>
            <person name="Sodergren E."/>
            <person name="Clifton S."/>
            <person name="Fulton L."/>
            <person name="Fulton B."/>
            <person name="Courtney L."/>
            <person name="Fronick C."/>
            <person name="Harrison M."/>
            <person name="Strong C."/>
            <person name="Farmer C."/>
            <person name="Delahaunty K."/>
            <person name="Markovic C."/>
            <person name="Hall O."/>
            <person name="Minx P."/>
            <person name="Tomlinson C."/>
            <person name="Mitreva M."/>
            <person name="Nelson J."/>
            <person name="Hou S."/>
            <person name="Wollam A."/>
            <person name="Pepin K.H."/>
            <person name="Johnson M."/>
            <person name="Bhonagiri V."/>
            <person name="Nash W.E."/>
            <person name="Warren W."/>
            <person name="Chinwalla A."/>
            <person name="Mardis E.R."/>
            <person name="Wilson R.K."/>
        </authorList>
    </citation>
    <scope>NUCLEOTIDE SEQUENCE [LARGE SCALE GENOMIC DNA]</scope>
    <source>
        <strain evidence="1">DSM 14469</strain>
    </source>
</reference>
<dbReference type="Proteomes" id="UP000005561">
    <property type="component" value="Unassembled WGS sequence"/>
</dbReference>
<accession>C6LB32</accession>
<dbReference type="EMBL" id="ACCL02000003">
    <property type="protein sequence ID" value="EET62163.1"/>
    <property type="molecule type" value="Genomic_DNA"/>
</dbReference>
<keyword evidence="2" id="KW-1185">Reference proteome</keyword>
<evidence type="ECO:0000313" key="2">
    <source>
        <dbReference type="Proteomes" id="UP000005561"/>
    </source>
</evidence>
<organism evidence="1 2">
    <name type="scientific">Marvinbryantia formatexigens DSM 14469</name>
    <dbReference type="NCBI Taxonomy" id="478749"/>
    <lineage>
        <taxon>Bacteria</taxon>
        <taxon>Bacillati</taxon>
        <taxon>Bacillota</taxon>
        <taxon>Clostridia</taxon>
        <taxon>Lachnospirales</taxon>
        <taxon>Lachnospiraceae</taxon>
        <taxon>Marvinbryantia</taxon>
    </lineage>
</organism>
<comment type="caution">
    <text evidence="1">The sequence shown here is derived from an EMBL/GenBank/DDBJ whole genome shotgun (WGS) entry which is preliminary data.</text>
</comment>